<protein>
    <submittedName>
        <fullName evidence="1">Uncharacterized protein</fullName>
    </submittedName>
</protein>
<dbReference type="EMBL" id="BAAAZX010000047">
    <property type="protein sequence ID" value="GAA4029633.1"/>
    <property type="molecule type" value="Genomic_DNA"/>
</dbReference>
<evidence type="ECO:0000313" key="2">
    <source>
        <dbReference type="Proteomes" id="UP001500456"/>
    </source>
</evidence>
<organism evidence="1 2">
    <name type="scientific">Streptomyces plumbiresistens</name>
    <dbReference type="NCBI Taxonomy" id="511811"/>
    <lineage>
        <taxon>Bacteria</taxon>
        <taxon>Bacillati</taxon>
        <taxon>Actinomycetota</taxon>
        <taxon>Actinomycetes</taxon>
        <taxon>Kitasatosporales</taxon>
        <taxon>Streptomycetaceae</taxon>
        <taxon>Streptomyces</taxon>
    </lineage>
</organism>
<evidence type="ECO:0000313" key="1">
    <source>
        <dbReference type="EMBL" id="GAA4029633.1"/>
    </source>
</evidence>
<proteinExistence type="predicted"/>
<reference evidence="2" key="1">
    <citation type="journal article" date="2019" name="Int. J. Syst. Evol. Microbiol.">
        <title>The Global Catalogue of Microorganisms (GCM) 10K type strain sequencing project: providing services to taxonomists for standard genome sequencing and annotation.</title>
        <authorList>
            <consortium name="The Broad Institute Genomics Platform"/>
            <consortium name="The Broad Institute Genome Sequencing Center for Infectious Disease"/>
            <person name="Wu L."/>
            <person name="Ma J."/>
        </authorList>
    </citation>
    <scope>NUCLEOTIDE SEQUENCE [LARGE SCALE GENOMIC DNA]</scope>
    <source>
        <strain evidence="2">JCM 16924</strain>
    </source>
</reference>
<keyword evidence="2" id="KW-1185">Reference proteome</keyword>
<comment type="caution">
    <text evidence="1">The sequence shown here is derived from an EMBL/GenBank/DDBJ whole genome shotgun (WGS) entry which is preliminary data.</text>
</comment>
<sequence>MGDVEAEQLVRAAVDPDDKDGSAVLDLQMTLVFVWHGFCSRAGFMGECKASEGGAAGARNLGQCVKARPGRRARVRNGTSLEMCTIAVTSYITKLFQECQWWRRERHGRAAEAR</sequence>
<accession>A0ABP7TQC0</accession>
<gene>
    <name evidence="1" type="ORF">GCM10022232_89380</name>
</gene>
<dbReference type="Proteomes" id="UP001500456">
    <property type="component" value="Unassembled WGS sequence"/>
</dbReference>
<name>A0ABP7TQC0_9ACTN</name>